<dbReference type="InterPro" id="IPR015956">
    <property type="entry name" value="Peniciliin-bd_prot_C_sf"/>
</dbReference>
<dbReference type="Gene3D" id="2.60.410.10">
    <property type="entry name" value="D-Ala-D-Ala carboxypeptidase, C-terminal domain"/>
    <property type="match status" value="1"/>
</dbReference>
<dbReference type="RefSeq" id="WP_207637316.1">
    <property type="nucleotide sequence ID" value="NZ_FOXR01000006.1"/>
</dbReference>
<keyword evidence="9" id="KW-0133">Cell shape</keyword>
<dbReference type="STRING" id="937334.SAMN05444406_10693"/>
<feature type="domain" description="Peptidase S11 D-Ala-D-Ala carboxypeptidase A C-terminal" evidence="16">
    <location>
        <begin position="280"/>
        <end position="371"/>
    </location>
</feature>
<evidence type="ECO:0000256" key="1">
    <source>
        <dbReference type="ARBA" id="ARBA00003217"/>
    </source>
</evidence>
<dbReference type="InterPro" id="IPR037167">
    <property type="entry name" value="Peptidase_S11_C_sf"/>
</dbReference>
<comment type="function">
    <text evidence="1">Removes C-terminal D-alanyl residues from sugar-peptide cell wall precursors.</text>
</comment>
<dbReference type="InterPro" id="IPR001967">
    <property type="entry name" value="Peptidase_S11_N"/>
</dbReference>
<evidence type="ECO:0000256" key="8">
    <source>
        <dbReference type="ARBA" id="ARBA00022801"/>
    </source>
</evidence>
<proteinExistence type="inferred from homology"/>
<dbReference type="Pfam" id="PF07943">
    <property type="entry name" value="PBP5_C"/>
    <property type="match status" value="1"/>
</dbReference>
<dbReference type="GO" id="GO:0008360">
    <property type="term" value="P:regulation of cell shape"/>
    <property type="evidence" value="ECO:0007669"/>
    <property type="project" value="UniProtKB-KW"/>
</dbReference>
<keyword evidence="10" id="KW-0573">Peptidoglycan synthesis</keyword>
<feature type="binding site" evidence="14">
    <location>
        <position position="230"/>
    </location>
    <ligand>
        <name>substrate</name>
    </ligand>
</feature>
<gene>
    <name evidence="17" type="ORF">SAMN05444406_10693</name>
</gene>
<evidence type="ECO:0000256" key="12">
    <source>
        <dbReference type="ARBA" id="ARBA00034000"/>
    </source>
</evidence>
<dbReference type="PANTHER" id="PTHR21581:SF6">
    <property type="entry name" value="TRAFFICKING PROTEIN PARTICLE COMPLEX SUBUNIT 12"/>
    <property type="match status" value="1"/>
</dbReference>
<evidence type="ECO:0000256" key="13">
    <source>
        <dbReference type="PIRSR" id="PIRSR618044-1"/>
    </source>
</evidence>
<dbReference type="SUPFAM" id="SSF69189">
    <property type="entry name" value="Penicillin-binding protein associated domain"/>
    <property type="match status" value="1"/>
</dbReference>
<feature type="active site" description="Proton acceptor" evidence="13">
    <location>
        <position position="70"/>
    </location>
</feature>
<organism evidence="17 18">
    <name type="scientific">Caldicoprobacter faecalis</name>
    <dbReference type="NCBI Taxonomy" id="937334"/>
    <lineage>
        <taxon>Bacteria</taxon>
        <taxon>Bacillati</taxon>
        <taxon>Bacillota</taxon>
        <taxon>Clostridia</taxon>
        <taxon>Caldicoprobacterales</taxon>
        <taxon>Caldicoprobacteraceae</taxon>
        <taxon>Caldicoprobacter</taxon>
    </lineage>
</organism>
<dbReference type="GO" id="GO:0071555">
    <property type="term" value="P:cell wall organization"/>
    <property type="evidence" value="ECO:0007669"/>
    <property type="project" value="UniProtKB-KW"/>
</dbReference>
<protein>
    <recommendedName>
        <fullName evidence="4">serine-type D-Ala-D-Ala carboxypeptidase</fullName>
        <ecNumber evidence="4">3.4.16.4</ecNumber>
    </recommendedName>
</protein>
<comment type="pathway">
    <text evidence="2">Cell wall biogenesis; peptidoglycan biosynthesis.</text>
</comment>
<accession>A0A1I5U991</accession>
<dbReference type="Pfam" id="PF00768">
    <property type="entry name" value="Peptidase_S11"/>
    <property type="match status" value="1"/>
</dbReference>
<dbReference type="PANTHER" id="PTHR21581">
    <property type="entry name" value="D-ALANYL-D-ALANINE CARBOXYPEPTIDASE"/>
    <property type="match status" value="1"/>
</dbReference>
<feature type="active site" evidence="13">
    <location>
        <position position="127"/>
    </location>
</feature>
<dbReference type="GO" id="GO:0006508">
    <property type="term" value="P:proteolysis"/>
    <property type="evidence" value="ECO:0007669"/>
    <property type="project" value="UniProtKB-KW"/>
</dbReference>
<evidence type="ECO:0000256" key="15">
    <source>
        <dbReference type="RuleBase" id="RU004016"/>
    </source>
</evidence>
<dbReference type="EC" id="3.4.16.4" evidence="4"/>
<dbReference type="PRINTS" id="PR00725">
    <property type="entry name" value="DADACBPTASE1"/>
</dbReference>
<evidence type="ECO:0000256" key="9">
    <source>
        <dbReference type="ARBA" id="ARBA00022960"/>
    </source>
</evidence>
<keyword evidence="6" id="KW-0645">Protease</keyword>
<evidence type="ECO:0000313" key="17">
    <source>
        <dbReference type="EMBL" id="SFP91844.1"/>
    </source>
</evidence>
<feature type="active site" description="Proton acceptor" evidence="13">
    <location>
        <position position="67"/>
    </location>
</feature>
<evidence type="ECO:0000256" key="14">
    <source>
        <dbReference type="PIRSR" id="PIRSR618044-2"/>
    </source>
</evidence>
<name>A0A1I5U991_9FIRM</name>
<dbReference type="UniPathway" id="UPA00219"/>
<keyword evidence="5 17" id="KW-0121">Carboxypeptidase</keyword>
<comment type="catalytic activity">
    <reaction evidence="12">
        <text>Preferential cleavage: (Ac)2-L-Lys-D-Ala-|-D-Ala. Also transpeptidation of peptidyl-alanyl moieties that are N-acyl substituents of D-alanine.</text>
        <dbReference type="EC" id="3.4.16.4"/>
    </reaction>
</comment>
<keyword evidence="11" id="KW-0961">Cell wall biogenesis/degradation</keyword>
<dbReference type="EMBL" id="FOXR01000006">
    <property type="protein sequence ID" value="SFP91844.1"/>
    <property type="molecule type" value="Genomic_DNA"/>
</dbReference>
<evidence type="ECO:0000256" key="7">
    <source>
        <dbReference type="ARBA" id="ARBA00022729"/>
    </source>
</evidence>
<dbReference type="InterPro" id="IPR012907">
    <property type="entry name" value="Peptidase_S11_C"/>
</dbReference>
<dbReference type="AlphaFoldDB" id="A0A1I5U991"/>
<reference evidence="17 18" key="1">
    <citation type="submission" date="2016-10" db="EMBL/GenBank/DDBJ databases">
        <authorList>
            <person name="de Groot N.N."/>
        </authorList>
    </citation>
    <scope>NUCLEOTIDE SEQUENCE [LARGE SCALE GENOMIC DNA]</scope>
    <source>
        <strain evidence="17 18">DSM 20678</strain>
    </source>
</reference>
<keyword evidence="8" id="KW-0378">Hydrolase</keyword>
<evidence type="ECO:0000256" key="4">
    <source>
        <dbReference type="ARBA" id="ARBA00012448"/>
    </source>
</evidence>
<evidence type="ECO:0000256" key="10">
    <source>
        <dbReference type="ARBA" id="ARBA00022984"/>
    </source>
</evidence>
<dbReference type="Gene3D" id="3.40.710.10">
    <property type="entry name" value="DD-peptidase/beta-lactamase superfamily"/>
    <property type="match status" value="1"/>
</dbReference>
<evidence type="ECO:0000256" key="6">
    <source>
        <dbReference type="ARBA" id="ARBA00022670"/>
    </source>
</evidence>
<dbReference type="SMART" id="SM00936">
    <property type="entry name" value="PBP5_C"/>
    <property type="match status" value="1"/>
</dbReference>
<evidence type="ECO:0000256" key="3">
    <source>
        <dbReference type="ARBA" id="ARBA00007164"/>
    </source>
</evidence>
<evidence type="ECO:0000256" key="11">
    <source>
        <dbReference type="ARBA" id="ARBA00023316"/>
    </source>
</evidence>
<dbReference type="InterPro" id="IPR012338">
    <property type="entry name" value="Beta-lactam/transpept-like"/>
</dbReference>
<sequence length="395" mass="43317">MSTLKSAILCWLLTILFVIMPFGVAAAAQPVTELPFAIQSKAALLMDYETGTVLYEKNAHEKRPMASITKIMTLLLAMEAIEDGRLKLDDPVHVSEYAASMGGSTVFLAPGETFPVSTILESIIVASANDGSVALAEKIYGSHELFVQKMNERAQQLGMKNTHFVNCTGLPAENHYTTAYDVALMSRELLKHPLFFKWSTIWLDYMRDGQTMLVNTNKLIRFYEGCDGVKTGYTEEAGHCISATAKRGNLRLIAVILGAPTSQVRFSEASKLLDYGFANYESVRVVKKGQIVQNEVPVTGGKTSKIMGLAADNLSLLLSKGDSKEFTKDVQISAPLRAPINQGQKIGVLTVKRDGKEVGKVDIVAGESVEVAGVFDYFSRIFNNWLKRSTNGKNR</sequence>
<dbReference type="SUPFAM" id="SSF56601">
    <property type="entry name" value="beta-lactamase/transpeptidase-like"/>
    <property type="match status" value="1"/>
</dbReference>
<dbReference type="InterPro" id="IPR018044">
    <property type="entry name" value="Peptidase_S11"/>
</dbReference>
<keyword evidence="18" id="KW-1185">Reference proteome</keyword>
<dbReference type="GO" id="GO:0009002">
    <property type="term" value="F:serine-type D-Ala-D-Ala carboxypeptidase activity"/>
    <property type="evidence" value="ECO:0007669"/>
    <property type="project" value="UniProtKB-EC"/>
</dbReference>
<evidence type="ECO:0000313" key="18">
    <source>
        <dbReference type="Proteomes" id="UP000198577"/>
    </source>
</evidence>
<comment type="similarity">
    <text evidence="3 15">Belongs to the peptidase S11 family.</text>
</comment>
<dbReference type="GO" id="GO:0009252">
    <property type="term" value="P:peptidoglycan biosynthetic process"/>
    <property type="evidence" value="ECO:0007669"/>
    <property type="project" value="UniProtKB-UniPathway"/>
</dbReference>
<evidence type="ECO:0000256" key="2">
    <source>
        <dbReference type="ARBA" id="ARBA00004752"/>
    </source>
</evidence>
<evidence type="ECO:0000256" key="5">
    <source>
        <dbReference type="ARBA" id="ARBA00022645"/>
    </source>
</evidence>
<dbReference type="Proteomes" id="UP000198577">
    <property type="component" value="Unassembled WGS sequence"/>
</dbReference>
<keyword evidence="7" id="KW-0732">Signal</keyword>
<evidence type="ECO:0000259" key="16">
    <source>
        <dbReference type="SMART" id="SM00936"/>
    </source>
</evidence>